<comment type="caution">
    <text evidence="1">The sequence shown here is derived from an EMBL/GenBank/DDBJ whole genome shotgun (WGS) entry which is preliminary data.</text>
</comment>
<dbReference type="AlphaFoldDB" id="A0A7X6FT05"/>
<sequence length="87" mass="10288">MTDRFDEISLSFEVVSEKDAQRFLVFDDQYLWRHAPAFLDFVGGHLLQFQRNFMTYTKYPEIWKYDCFKGRCGLPFSPRSVAVYAGS</sequence>
<name>A0A7X6FT05_9HYPH</name>
<protein>
    <submittedName>
        <fullName evidence="1">Uncharacterized protein</fullName>
    </submittedName>
</protein>
<evidence type="ECO:0000313" key="1">
    <source>
        <dbReference type="EMBL" id="NKW11390.1"/>
    </source>
</evidence>
<accession>A0A7X6FT05</accession>
<dbReference type="EMBL" id="JAAXZB010000006">
    <property type="protein sequence ID" value="NKW11390.1"/>
    <property type="molecule type" value="Genomic_DNA"/>
</dbReference>
<proteinExistence type="predicted"/>
<dbReference type="Proteomes" id="UP000558475">
    <property type="component" value="Unassembled WGS sequence"/>
</dbReference>
<evidence type="ECO:0000313" key="2">
    <source>
        <dbReference type="Proteomes" id="UP000558475"/>
    </source>
</evidence>
<organism evidence="1 2">
    <name type="scientific">Brucella tritici</name>
    <dbReference type="NCBI Taxonomy" id="94626"/>
    <lineage>
        <taxon>Bacteria</taxon>
        <taxon>Pseudomonadati</taxon>
        <taxon>Pseudomonadota</taxon>
        <taxon>Alphaproteobacteria</taxon>
        <taxon>Hyphomicrobiales</taxon>
        <taxon>Brucellaceae</taxon>
        <taxon>Brucella/Ochrobactrum group</taxon>
        <taxon>Brucella</taxon>
    </lineage>
</organism>
<gene>
    <name evidence="1" type="ORF">HGG76_27785</name>
</gene>
<reference evidence="1 2" key="1">
    <citation type="submission" date="2020-04" db="EMBL/GenBank/DDBJ databases">
        <title>Whole genome sequencing of clinical and environmental type strains of Ochrobactrum.</title>
        <authorList>
            <person name="Dharne M."/>
        </authorList>
    </citation>
    <scope>NUCLEOTIDE SEQUENCE [LARGE SCALE GENOMIC DNA]</scope>
    <source>
        <strain evidence="1 2">DSM 13340</strain>
    </source>
</reference>